<evidence type="ECO:0000313" key="2">
    <source>
        <dbReference type="Proteomes" id="UP000294614"/>
    </source>
</evidence>
<dbReference type="NCBIfam" id="NF045727">
    <property type="entry name" value="GSU3529_fam"/>
    <property type="match status" value="1"/>
</dbReference>
<gene>
    <name evidence="1" type="ORF">C8D98_2313</name>
</gene>
<proteinExistence type="predicted"/>
<accession>A0A4R1K8E1</accession>
<reference evidence="1 2" key="1">
    <citation type="submission" date="2019-03" db="EMBL/GenBank/DDBJ databases">
        <title>Genomic Encyclopedia of Type Strains, Phase IV (KMG-IV): sequencing the most valuable type-strain genomes for metagenomic binning, comparative biology and taxonomic classification.</title>
        <authorList>
            <person name="Goeker M."/>
        </authorList>
    </citation>
    <scope>NUCLEOTIDE SEQUENCE [LARGE SCALE GENOMIC DNA]</scope>
    <source>
        <strain evidence="1 2">DSM 24984</strain>
    </source>
</reference>
<dbReference type="EMBL" id="SMGG01000006">
    <property type="protein sequence ID" value="TCK59379.1"/>
    <property type="molecule type" value="Genomic_DNA"/>
</dbReference>
<comment type="caution">
    <text evidence="1">The sequence shown here is derived from an EMBL/GenBank/DDBJ whole genome shotgun (WGS) entry which is preliminary data.</text>
</comment>
<dbReference type="OrthoDB" id="9813688at2"/>
<dbReference type="AlphaFoldDB" id="A0A4R1K8E1"/>
<name>A0A4R1K8E1_9BACT</name>
<evidence type="ECO:0000313" key="1">
    <source>
        <dbReference type="EMBL" id="TCK59379.1"/>
    </source>
</evidence>
<organism evidence="1 2">
    <name type="scientific">Seleniivibrio woodruffii</name>
    <dbReference type="NCBI Taxonomy" id="1078050"/>
    <lineage>
        <taxon>Bacteria</taxon>
        <taxon>Pseudomonadati</taxon>
        <taxon>Deferribacterota</taxon>
        <taxon>Deferribacteres</taxon>
        <taxon>Deferribacterales</taxon>
        <taxon>Geovibrionaceae</taxon>
        <taxon>Seleniivibrio</taxon>
    </lineage>
</organism>
<protein>
    <submittedName>
        <fullName evidence="1">Uncharacterized protein</fullName>
    </submittedName>
</protein>
<keyword evidence="2" id="KW-1185">Reference proteome</keyword>
<sequence length="80" mass="9109">MLYEKLLKLAVYTSNEQDLPDPLFEKISLICETKGFDDALIRELIDHLENYEPFGDVGCGNLFSSTKQVEQCVARILKVV</sequence>
<dbReference type="Proteomes" id="UP000294614">
    <property type="component" value="Unassembled WGS sequence"/>
</dbReference>
<dbReference type="RefSeq" id="WP_132874292.1">
    <property type="nucleotide sequence ID" value="NZ_JAJUHT010000006.1"/>
</dbReference>